<evidence type="ECO:0000256" key="4">
    <source>
        <dbReference type="ARBA" id="ARBA00022598"/>
    </source>
</evidence>
<proteinExistence type="inferred from homology"/>
<dbReference type="InterPro" id="IPR001679">
    <property type="entry name" value="DNA_ligase"/>
</dbReference>
<evidence type="ECO:0000256" key="13">
    <source>
        <dbReference type="ARBA" id="ARBA00060881"/>
    </source>
</evidence>
<evidence type="ECO:0000256" key="9">
    <source>
        <dbReference type="ARBA" id="ARBA00022842"/>
    </source>
</evidence>
<name>A0A1F4UGA4_UNCW3</name>
<dbReference type="SMART" id="SM00532">
    <property type="entry name" value="LIGANc"/>
    <property type="match status" value="1"/>
</dbReference>
<dbReference type="NCBIfam" id="TIGR00575">
    <property type="entry name" value="dnlj"/>
    <property type="match status" value="1"/>
</dbReference>
<evidence type="ECO:0000256" key="12">
    <source>
        <dbReference type="ARBA" id="ARBA00034005"/>
    </source>
</evidence>
<dbReference type="Gene3D" id="1.10.287.610">
    <property type="entry name" value="Helix hairpin bin"/>
    <property type="match status" value="1"/>
</dbReference>
<evidence type="ECO:0000256" key="8">
    <source>
        <dbReference type="ARBA" id="ARBA00022833"/>
    </source>
</evidence>
<feature type="binding site" evidence="14">
    <location>
        <position position="411"/>
    </location>
    <ligand>
        <name>Zn(2+)</name>
        <dbReference type="ChEBI" id="CHEBI:29105"/>
    </ligand>
</feature>
<dbReference type="FunFam" id="1.10.287.610:FF:000002">
    <property type="entry name" value="DNA ligase"/>
    <property type="match status" value="1"/>
</dbReference>
<dbReference type="EMBL" id="MEUM01000030">
    <property type="protein sequence ID" value="OGC43263.1"/>
    <property type="molecule type" value="Genomic_DNA"/>
</dbReference>
<sequence>MDLKKAKKQAEKLRKEINLHDYRYYVLNEPTISDNEYDRVYKELVGLEKAFPELITADSPTRRIGGKPLSGFRSVTHSIKMLSLDNTYSEEEVRNFDERIQRMLGHEVSYEVTLKVDGVAVALVYKNGRLETGSTRGDGTTGDDVTQNIRTIRAVPLSLLTDDPEFMNIEVRAEVFLTRKNFDLINKQREEADEPLFVNPRNAAAGTLKLLDPKEVAKRNLDVFVHTVPTPLISKYNSHFQILKRLEKYGFRIIRHIRLCPTITEVMDEIEKWREKRSSLQFDVDGLVIKVDDPKLREQLGATIKSPRWAIAYKYPAVQLITKLLAIQLQVGRTGRITPVAVLAPVFLSGSTISRATLHNEDEIVRKDIRVGDDVIIEKGGEVIPKVVKVIKENRSGKEEPFRFPVTCPVCSEKIYRLPEEADWKCLNSSCPAQIKASILHFASRPAMDITGLGSSLVEQIVDKSLVESYDDLYDLNINSLVDLERMGPKSAQKIISSIEASKNKGFAIVLFALGIPGIGINASHLLTERFKDIDDIIDVKIEELSTIKGIGPVLAMNIKNYFNTSRNIKLINNLKKAGLMFKRTQITTKNTVFSGMTFIFTGELKTMTREQAQRKVRDKGGIVSNSISRNISLMVVGTFPGTKYAKAVSLGLKIINEKQFINILKED</sequence>
<dbReference type="GO" id="GO:0003911">
    <property type="term" value="F:DNA ligase (NAD+) activity"/>
    <property type="evidence" value="ECO:0007669"/>
    <property type="project" value="UniProtKB-UniRule"/>
</dbReference>
<organism evidence="17 18">
    <name type="scientific">candidate division WOR-3 bacterium RBG_13_43_14</name>
    <dbReference type="NCBI Taxonomy" id="1802590"/>
    <lineage>
        <taxon>Bacteria</taxon>
        <taxon>Bacteria division WOR-3</taxon>
    </lineage>
</organism>
<dbReference type="PROSITE" id="PS01056">
    <property type="entry name" value="DNA_LIGASE_N2"/>
    <property type="match status" value="1"/>
</dbReference>
<gene>
    <name evidence="14" type="primary">ligA</name>
    <name evidence="17" type="ORF">A2Y85_05715</name>
</gene>
<feature type="active site" description="N6-AMP-lysine intermediate" evidence="14">
    <location>
        <position position="115"/>
    </location>
</feature>
<comment type="caution">
    <text evidence="14">Lacks conserved residue(s) required for the propagation of feature annotation.</text>
</comment>
<dbReference type="Pfam" id="PF03119">
    <property type="entry name" value="DNA_ligase_ZBD"/>
    <property type="match status" value="1"/>
</dbReference>
<dbReference type="AlphaFoldDB" id="A0A1F4UGA4"/>
<feature type="binding site" evidence="14">
    <location>
        <position position="426"/>
    </location>
    <ligand>
        <name>Zn(2+)</name>
        <dbReference type="ChEBI" id="CHEBI:29105"/>
    </ligand>
</feature>
<accession>A0A1F4UGA4</accession>
<protein>
    <recommendedName>
        <fullName evidence="3 14">DNA ligase</fullName>
        <ecNumber evidence="2 14">6.5.1.2</ecNumber>
    </recommendedName>
    <alternativeName>
        <fullName evidence="14">Polydeoxyribonucleotide synthase [NAD(+)]</fullName>
    </alternativeName>
</protein>
<evidence type="ECO:0000256" key="11">
    <source>
        <dbReference type="ARBA" id="ARBA00023204"/>
    </source>
</evidence>
<dbReference type="Pfam" id="PF14520">
    <property type="entry name" value="HHH_5"/>
    <property type="match status" value="1"/>
</dbReference>
<dbReference type="SUPFAM" id="SSF47781">
    <property type="entry name" value="RuvA domain 2-like"/>
    <property type="match status" value="1"/>
</dbReference>
<dbReference type="SMART" id="SM00292">
    <property type="entry name" value="BRCT"/>
    <property type="match status" value="1"/>
</dbReference>
<comment type="caution">
    <text evidence="17">The sequence shown here is derived from an EMBL/GenBank/DDBJ whole genome shotgun (WGS) entry which is preliminary data.</text>
</comment>
<comment type="catalytic activity">
    <reaction evidence="12 14 15">
        <text>NAD(+) + (deoxyribonucleotide)n-3'-hydroxyl + 5'-phospho-(deoxyribonucleotide)m = (deoxyribonucleotide)n+m + AMP + beta-nicotinamide D-nucleotide.</text>
        <dbReference type="EC" id="6.5.1.2"/>
    </reaction>
</comment>
<dbReference type="Gene3D" id="6.20.10.30">
    <property type="match status" value="1"/>
</dbReference>
<dbReference type="InterPro" id="IPR033136">
    <property type="entry name" value="DNA_ligase_CS"/>
</dbReference>
<keyword evidence="9 14" id="KW-0460">Magnesium</keyword>
<evidence type="ECO:0000256" key="5">
    <source>
        <dbReference type="ARBA" id="ARBA00022705"/>
    </source>
</evidence>
<dbReference type="SMART" id="SM00278">
    <property type="entry name" value="HhH1"/>
    <property type="match status" value="3"/>
</dbReference>
<dbReference type="InterPro" id="IPR010994">
    <property type="entry name" value="RuvA_2-like"/>
</dbReference>
<dbReference type="EC" id="6.5.1.2" evidence="2 14"/>
<dbReference type="Pfam" id="PF01653">
    <property type="entry name" value="DNA_ligase_aden"/>
    <property type="match status" value="1"/>
</dbReference>
<dbReference type="GO" id="GO:0006260">
    <property type="term" value="P:DNA replication"/>
    <property type="evidence" value="ECO:0007669"/>
    <property type="project" value="UniProtKB-KW"/>
</dbReference>
<evidence type="ECO:0000256" key="14">
    <source>
        <dbReference type="HAMAP-Rule" id="MF_01588"/>
    </source>
</evidence>
<evidence type="ECO:0000256" key="10">
    <source>
        <dbReference type="ARBA" id="ARBA00023027"/>
    </source>
</evidence>
<dbReference type="Gene3D" id="2.40.50.140">
    <property type="entry name" value="Nucleic acid-binding proteins"/>
    <property type="match status" value="1"/>
</dbReference>
<dbReference type="PANTHER" id="PTHR23389">
    <property type="entry name" value="CHROMOSOME TRANSMISSION FIDELITY FACTOR 18"/>
    <property type="match status" value="1"/>
</dbReference>
<dbReference type="InterPro" id="IPR004149">
    <property type="entry name" value="Znf_DNAligase_C4"/>
</dbReference>
<evidence type="ECO:0000313" key="17">
    <source>
        <dbReference type="EMBL" id="OGC43263.1"/>
    </source>
</evidence>
<dbReference type="GO" id="GO:0003677">
    <property type="term" value="F:DNA binding"/>
    <property type="evidence" value="ECO:0007669"/>
    <property type="project" value="InterPro"/>
</dbReference>
<dbReference type="InterPro" id="IPR003583">
    <property type="entry name" value="Hlx-hairpin-Hlx_DNA-bd_motif"/>
</dbReference>
<dbReference type="FunFam" id="1.10.150.20:FF:000007">
    <property type="entry name" value="DNA ligase"/>
    <property type="match status" value="1"/>
</dbReference>
<dbReference type="Proteomes" id="UP000177025">
    <property type="component" value="Unassembled WGS sequence"/>
</dbReference>
<keyword evidence="4 14" id="KW-0436">Ligase</keyword>
<dbReference type="PROSITE" id="PS50172">
    <property type="entry name" value="BRCT"/>
    <property type="match status" value="1"/>
</dbReference>
<feature type="binding site" evidence="14">
    <location>
        <position position="314"/>
    </location>
    <ligand>
        <name>NAD(+)</name>
        <dbReference type="ChEBI" id="CHEBI:57540"/>
    </ligand>
</feature>
<keyword evidence="7 14" id="KW-0227">DNA damage</keyword>
<dbReference type="InterPro" id="IPR012340">
    <property type="entry name" value="NA-bd_OB-fold"/>
</dbReference>
<feature type="binding site" evidence="14">
    <location>
        <position position="408"/>
    </location>
    <ligand>
        <name>Zn(2+)</name>
        <dbReference type="ChEBI" id="CHEBI:29105"/>
    </ligand>
</feature>
<dbReference type="HAMAP" id="MF_01588">
    <property type="entry name" value="DNA_ligase_A"/>
    <property type="match status" value="1"/>
</dbReference>
<keyword evidence="14" id="KW-0464">Manganese</keyword>
<dbReference type="Gene3D" id="3.30.470.30">
    <property type="entry name" value="DNA ligase/mRNA capping enzyme"/>
    <property type="match status" value="1"/>
</dbReference>
<evidence type="ECO:0000256" key="7">
    <source>
        <dbReference type="ARBA" id="ARBA00022763"/>
    </source>
</evidence>
<evidence type="ECO:0000256" key="1">
    <source>
        <dbReference type="ARBA" id="ARBA00004067"/>
    </source>
</evidence>
<dbReference type="Pfam" id="PF03120">
    <property type="entry name" value="OB_DNA_ligase"/>
    <property type="match status" value="1"/>
</dbReference>
<dbReference type="InterPro" id="IPR041663">
    <property type="entry name" value="DisA/LigA_HHH"/>
</dbReference>
<evidence type="ECO:0000256" key="6">
    <source>
        <dbReference type="ARBA" id="ARBA00022723"/>
    </source>
</evidence>
<keyword evidence="11 14" id="KW-0234">DNA repair</keyword>
<dbReference type="InterPro" id="IPR001357">
    <property type="entry name" value="BRCT_dom"/>
</dbReference>
<dbReference type="PROSITE" id="PS01055">
    <property type="entry name" value="DNA_LIGASE_N1"/>
    <property type="match status" value="1"/>
</dbReference>
<dbReference type="CDD" id="cd00114">
    <property type="entry name" value="LIGANc"/>
    <property type="match status" value="1"/>
</dbReference>
<keyword evidence="8 14" id="KW-0862">Zinc</keyword>
<dbReference type="SUPFAM" id="SSF50249">
    <property type="entry name" value="Nucleic acid-binding proteins"/>
    <property type="match status" value="1"/>
</dbReference>
<comment type="similarity">
    <text evidence="13 14">Belongs to the NAD-dependent DNA ligase family. LigA subfamily.</text>
</comment>
<evidence type="ECO:0000256" key="15">
    <source>
        <dbReference type="RuleBase" id="RU000618"/>
    </source>
</evidence>
<dbReference type="Pfam" id="PF12826">
    <property type="entry name" value="HHH_2"/>
    <property type="match status" value="1"/>
</dbReference>
<keyword evidence="6 14" id="KW-0479">Metal-binding</keyword>
<evidence type="ECO:0000313" key="18">
    <source>
        <dbReference type="Proteomes" id="UP000177025"/>
    </source>
</evidence>
<dbReference type="GO" id="GO:0005829">
    <property type="term" value="C:cytosol"/>
    <property type="evidence" value="ECO:0007669"/>
    <property type="project" value="TreeGrafter"/>
</dbReference>
<feature type="binding site" evidence="14">
    <location>
        <position position="174"/>
    </location>
    <ligand>
        <name>NAD(+)</name>
        <dbReference type="ChEBI" id="CHEBI:57540"/>
    </ligand>
</feature>
<dbReference type="Gene3D" id="1.10.150.20">
    <property type="entry name" value="5' to 3' exonuclease, C-terminal subdomain"/>
    <property type="match status" value="2"/>
</dbReference>
<feature type="binding site" evidence="14">
    <location>
        <begin position="83"/>
        <end position="84"/>
    </location>
    <ligand>
        <name>NAD(+)</name>
        <dbReference type="ChEBI" id="CHEBI:57540"/>
    </ligand>
</feature>
<dbReference type="Pfam" id="PF22745">
    <property type="entry name" value="Nlig-Ia"/>
    <property type="match status" value="1"/>
</dbReference>
<feature type="binding site" evidence="14">
    <location>
        <begin position="34"/>
        <end position="38"/>
    </location>
    <ligand>
        <name>NAD(+)</name>
        <dbReference type="ChEBI" id="CHEBI:57540"/>
    </ligand>
</feature>
<dbReference type="Pfam" id="PF00533">
    <property type="entry name" value="BRCT"/>
    <property type="match status" value="1"/>
</dbReference>
<dbReference type="InterPro" id="IPR013839">
    <property type="entry name" value="DNAligase_adenylation"/>
</dbReference>
<feature type="domain" description="BRCT" evidence="16">
    <location>
        <begin position="589"/>
        <end position="668"/>
    </location>
</feature>
<dbReference type="FunFam" id="2.40.50.140:FF:000012">
    <property type="entry name" value="DNA ligase"/>
    <property type="match status" value="1"/>
</dbReference>
<dbReference type="PIRSF" id="PIRSF001604">
    <property type="entry name" value="LigA"/>
    <property type="match status" value="1"/>
</dbReference>
<dbReference type="GO" id="GO:0006281">
    <property type="term" value="P:DNA repair"/>
    <property type="evidence" value="ECO:0007669"/>
    <property type="project" value="UniProtKB-KW"/>
</dbReference>
<dbReference type="GO" id="GO:0046872">
    <property type="term" value="F:metal ion binding"/>
    <property type="evidence" value="ECO:0007669"/>
    <property type="project" value="UniProtKB-KW"/>
</dbReference>
<evidence type="ECO:0000256" key="3">
    <source>
        <dbReference type="ARBA" id="ARBA00013308"/>
    </source>
</evidence>
<feature type="binding site" evidence="14">
    <location>
        <position position="431"/>
    </location>
    <ligand>
        <name>Zn(2+)</name>
        <dbReference type="ChEBI" id="CHEBI:29105"/>
    </ligand>
</feature>
<reference evidence="17 18" key="1">
    <citation type="journal article" date="2016" name="Nat. Commun.">
        <title>Thousands of microbial genomes shed light on interconnected biogeochemical processes in an aquifer system.</title>
        <authorList>
            <person name="Anantharaman K."/>
            <person name="Brown C.T."/>
            <person name="Hug L.A."/>
            <person name="Sharon I."/>
            <person name="Castelle C.J."/>
            <person name="Probst A.J."/>
            <person name="Thomas B.C."/>
            <person name="Singh A."/>
            <person name="Wilkins M.J."/>
            <person name="Karaoz U."/>
            <person name="Brodie E.L."/>
            <person name="Williams K.H."/>
            <person name="Hubbard S.S."/>
            <person name="Banfield J.F."/>
        </authorList>
    </citation>
    <scope>NUCLEOTIDE SEQUENCE [LARGE SCALE GENOMIC DNA]</scope>
</reference>
<dbReference type="Gene3D" id="3.40.50.10190">
    <property type="entry name" value="BRCT domain"/>
    <property type="match status" value="1"/>
</dbReference>
<dbReference type="InterPro" id="IPR004150">
    <property type="entry name" value="NAD_DNA_ligase_OB"/>
</dbReference>
<keyword evidence="5 14" id="KW-0235">DNA replication</keyword>
<dbReference type="CDD" id="cd17748">
    <property type="entry name" value="BRCT_DNA_ligase_like"/>
    <property type="match status" value="1"/>
</dbReference>
<keyword evidence="10 14" id="KW-0520">NAD</keyword>
<dbReference type="NCBIfam" id="NF005932">
    <property type="entry name" value="PRK07956.1"/>
    <property type="match status" value="1"/>
</dbReference>
<comment type="function">
    <text evidence="1 14">DNA ligase that catalyzes the formation of phosphodiester linkages between 5'-phosphoryl and 3'-hydroxyl groups in double-stranded DNA using NAD as a coenzyme and as the energy source for the reaction. It is essential for DNA replication and repair of damaged DNA.</text>
</comment>
<dbReference type="SUPFAM" id="SSF52113">
    <property type="entry name" value="BRCT domain"/>
    <property type="match status" value="1"/>
</dbReference>
<feature type="binding site" evidence="14">
    <location>
        <position position="290"/>
    </location>
    <ligand>
        <name>NAD(+)</name>
        <dbReference type="ChEBI" id="CHEBI:57540"/>
    </ligand>
</feature>
<feature type="binding site" evidence="14">
    <location>
        <position position="136"/>
    </location>
    <ligand>
        <name>NAD(+)</name>
        <dbReference type="ChEBI" id="CHEBI:57540"/>
    </ligand>
</feature>
<evidence type="ECO:0000259" key="16">
    <source>
        <dbReference type="PROSITE" id="PS50172"/>
    </source>
</evidence>
<dbReference type="InterPro" id="IPR036420">
    <property type="entry name" value="BRCT_dom_sf"/>
</dbReference>
<dbReference type="FunFam" id="3.30.470.30:FF:000001">
    <property type="entry name" value="DNA ligase"/>
    <property type="match status" value="1"/>
</dbReference>
<evidence type="ECO:0000256" key="2">
    <source>
        <dbReference type="ARBA" id="ARBA00012722"/>
    </source>
</evidence>
<dbReference type="SUPFAM" id="SSF56091">
    <property type="entry name" value="DNA ligase/mRNA capping enzyme, catalytic domain"/>
    <property type="match status" value="1"/>
</dbReference>
<dbReference type="InterPro" id="IPR013840">
    <property type="entry name" value="DNAligase_N"/>
</dbReference>
<dbReference type="InterPro" id="IPR018239">
    <property type="entry name" value="DNA_ligase_AS"/>
</dbReference>
<dbReference type="PANTHER" id="PTHR23389:SF9">
    <property type="entry name" value="DNA LIGASE"/>
    <property type="match status" value="1"/>
</dbReference>
<comment type="cofactor">
    <cofactor evidence="14">
        <name>Mg(2+)</name>
        <dbReference type="ChEBI" id="CHEBI:18420"/>
    </cofactor>
    <cofactor evidence="14">
        <name>Mn(2+)</name>
        <dbReference type="ChEBI" id="CHEBI:29035"/>
    </cofactor>
</comment>